<evidence type="ECO:0000313" key="1">
    <source>
        <dbReference type="EMBL" id="GAA0149991.1"/>
    </source>
</evidence>
<accession>A0AAV3PH22</accession>
<reference evidence="1 2" key="1">
    <citation type="submission" date="2024-01" db="EMBL/GenBank/DDBJ databases">
        <title>The complete chloroplast genome sequence of Lithospermum erythrorhizon: insights into the phylogenetic relationship among Boraginaceae species and the maternal lineages of purple gromwells.</title>
        <authorList>
            <person name="Okada T."/>
            <person name="Watanabe K."/>
        </authorList>
    </citation>
    <scope>NUCLEOTIDE SEQUENCE [LARGE SCALE GENOMIC DNA]</scope>
</reference>
<comment type="caution">
    <text evidence="1">The sequence shown here is derived from an EMBL/GenBank/DDBJ whole genome shotgun (WGS) entry which is preliminary data.</text>
</comment>
<evidence type="ECO:0000313" key="2">
    <source>
        <dbReference type="Proteomes" id="UP001454036"/>
    </source>
</evidence>
<proteinExistence type="predicted"/>
<dbReference type="AlphaFoldDB" id="A0AAV3PH22"/>
<dbReference type="Proteomes" id="UP001454036">
    <property type="component" value="Unassembled WGS sequence"/>
</dbReference>
<name>A0AAV3PH22_LITER</name>
<dbReference type="EMBL" id="BAABME010001506">
    <property type="protein sequence ID" value="GAA0149991.1"/>
    <property type="molecule type" value="Genomic_DNA"/>
</dbReference>
<gene>
    <name evidence="1" type="ORF">LIER_09027</name>
</gene>
<protein>
    <submittedName>
        <fullName evidence="1">Uncharacterized protein</fullName>
    </submittedName>
</protein>
<keyword evidence="2" id="KW-1185">Reference proteome</keyword>
<organism evidence="1 2">
    <name type="scientific">Lithospermum erythrorhizon</name>
    <name type="common">Purple gromwell</name>
    <name type="synonym">Lithospermum officinale var. erythrorhizon</name>
    <dbReference type="NCBI Taxonomy" id="34254"/>
    <lineage>
        <taxon>Eukaryota</taxon>
        <taxon>Viridiplantae</taxon>
        <taxon>Streptophyta</taxon>
        <taxon>Embryophyta</taxon>
        <taxon>Tracheophyta</taxon>
        <taxon>Spermatophyta</taxon>
        <taxon>Magnoliopsida</taxon>
        <taxon>eudicotyledons</taxon>
        <taxon>Gunneridae</taxon>
        <taxon>Pentapetalae</taxon>
        <taxon>asterids</taxon>
        <taxon>lamiids</taxon>
        <taxon>Boraginales</taxon>
        <taxon>Boraginaceae</taxon>
        <taxon>Boraginoideae</taxon>
        <taxon>Lithospermeae</taxon>
        <taxon>Lithospermum</taxon>
    </lineage>
</organism>
<sequence>MAPHESNIRCWCGRYALEWVNFTEKNPGRSWVEAPSSVAGAGCDEDVNPGLLGQVLALWEGAPQILQWITAQRLKP</sequence>